<dbReference type="InParanoid" id="B9RSS6"/>
<gene>
    <name evidence="2" type="ORF">RCOM_0678190</name>
</gene>
<evidence type="ECO:0000313" key="2">
    <source>
        <dbReference type="EMBL" id="EEF45409.1"/>
    </source>
</evidence>
<evidence type="ECO:0000313" key="3">
    <source>
        <dbReference type="Proteomes" id="UP000008311"/>
    </source>
</evidence>
<dbReference type="Proteomes" id="UP000008311">
    <property type="component" value="Unassembled WGS sequence"/>
</dbReference>
<accession>B9RSS6</accession>
<proteinExistence type="predicted"/>
<reference evidence="3" key="1">
    <citation type="journal article" date="2010" name="Nat. Biotechnol.">
        <title>Draft genome sequence of the oilseed species Ricinus communis.</title>
        <authorList>
            <person name="Chan A.P."/>
            <person name="Crabtree J."/>
            <person name="Zhao Q."/>
            <person name="Lorenzi H."/>
            <person name="Orvis J."/>
            <person name="Puiu D."/>
            <person name="Melake-Berhan A."/>
            <person name="Jones K.M."/>
            <person name="Redman J."/>
            <person name="Chen G."/>
            <person name="Cahoon E.B."/>
            <person name="Gedil M."/>
            <person name="Stanke M."/>
            <person name="Haas B.J."/>
            <person name="Wortman J.R."/>
            <person name="Fraser-Liggett C.M."/>
            <person name="Ravel J."/>
            <person name="Rabinowicz P.D."/>
        </authorList>
    </citation>
    <scope>NUCLEOTIDE SEQUENCE [LARGE SCALE GENOMIC DNA]</scope>
    <source>
        <strain evidence="3">cv. Hale</strain>
    </source>
</reference>
<dbReference type="AlphaFoldDB" id="B9RSS6"/>
<feature type="region of interest" description="Disordered" evidence="1">
    <location>
        <begin position="1"/>
        <end position="40"/>
    </location>
</feature>
<evidence type="ECO:0000256" key="1">
    <source>
        <dbReference type="SAM" id="MobiDB-lite"/>
    </source>
</evidence>
<keyword evidence="3" id="KW-1185">Reference proteome</keyword>
<organism evidence="2 3">
    <name type="scientific">Ricinus communis</name>
    <name type="common">Castor bean</name>
    <dbReference type="NCBI Taxonomy" id="3988"/>
    <lineage>
        <taxon>Eukaryota</taxon>
        <taxon>Viridiplantae</taxon>
        <taxon>Streptophyta</taxon>
        <taxon>Embryophyta</taxon>
        <taxon>Tracheophyta</taxon>
        <taxon>Spermatophyta</taxon>
        <taxon>Magnoliopsida</taxon>
        <taxon>eudicotyledons</taxon>
        <taxon>Gunneridae</taxon>
        <taxon>Pentapetalae</taxon>
        <taxon>rosids</taxon>
        <taxon>fabids</taxon>
        <taxon>Malpighiales</taxon>
        <taxon>Euphorbiaceae</taxon>
        <taxon>Acalyphoideae</taxon>
        <taxon>Acalypheae</taxon>
        <taxon>Ricinus</taxon>
    </lineage>
</organism>
<dbReference type="EMBL" id="EQ973812">
    <property type="protein sequence ID" value="EEF45409.1"/>
    <property type="molecule type" value="Genomic_DNA"/>
</dbReference>
<sequence>MEKRESSSKSVDRGDLASPAPLASPQPPVPQRMWGHSDQALSREVENTLGHRFNINNGSVSYAVPSENCQITCLHH</sequence>
<name>B9RSS6_RICCO</name>
<feature type="compositionally biased region" description="Basic and acidic residues" evidence="1">
    <location>
        <begin position="1"/>
        <end position="15"/>
    </location>
</feature>
<protein>
    <submittedName>
        <fullName evidence="2">Uncharacterized protein</fullName>
    </submittedName>
</protein>